<protein>
    <submittedName>
        <fullName evidence="1">Uncharacterized protein</fullName>
    </submittedName>
</protein>
<name>A0ACC0YXY7_9ROSI</name>
<gene>
    <name evidence="1" type="ORF">Pint_18575</name>
</gene>
<evidence type="ECO:0000313" key="1">
    <source>
        <dbReference type="EMBL" id="KAJ0042480.1"/>
    </source>
</evidence>
<dbReference type="EMBL" id="CM047739">
    <property type="protein sequence ID" value="KAJ0042480.1"/>
    <property type="molecule type" value="Genomic_DNA"/>
</dbReference>
<organism evidence="1 2">
    <name type="scientific">Pistacia integerrima</name>
    <dbReference type="NCBI Taxonomy" id="434235"/>
    <lineage>
        <taxon>Eukaryota</taxon>
        <taxon>Viridiplantae</taxon>
        <taxon>Streptophyta</taxon>
        <taxon>Embryophyta</taxon>
        <taxon>Tracheophyta</taxon>
        <taxon>Spermatophyta</taxon>
        <taxon>Magnoliopsida</taxon>
        <taxon>eudicotyledons</taxon>
        <taxon>Gunneridae</taxon>
        <taxon>Pentapetalae</taxon>
        <taxon>rosids</taxon>
        <taxon>malvids</taxon>
        <taxon>Sapindales</taxon>
        <taxon>Anacardiaceae</taxon>
        <taxon>Pistacia</taxon>
    </lineage>
</organism>
<comment type="caution">
    <text evidence="1">The sequence shown here is derived from an EMBL/GenBank/DDBJ whole genome shotgun (WGS) entry which is preliminary data.</text>
</comment>
<keyword evidence="2" id="KW-1185">Reference proteome</keyword>
<accession>A0ACC0YXY7</accession>
<evidence type="ECO:0000313" key="2">
    <source>
        <dbReference type="Proteomes" id="UP001163603"/>
    </source>
</evidence>
<reference evidence="2" key="1">
    <citation type="journal article" date="2023" name="G3 (Bethesda)">
        <title>Genome assembly and association tests identify interacting loci associated with vigor, precocity, and sex in interspecific pistachio rootstocks.</title>
        <authorList>
            <person name="Palmer W."/>
            <person name="Jacygrad E."/>
            <person name="Sagayaradj S."/>
            <person name="Cavanaugh K."/>
            <person name="Han R."/>
            <person name="Bertier L."/>
            <person name="Beede B."/>
            <person name="Kafkas S."/>
            <person name="Golino D."/>
            <person name="Preece J."/>
            <person name="Michelmore R."/>
        </authorList>
    </citation>
    <scope>NUCLEOTIDE SEQUENCE [LARGE SCALE GENOMIC DNA]</scope>
</reference>
<dbReference type="Proteomes" id="UP001163603">
    <property type="component" value="Chromosome 4"/>
</dbReference>
<proteinExistence type="predicted"/>
<sequence length="313" mass="34857">MKLSIDLNREARDEDSSLSGRQESSSDNTPADEVVNLEEMALDCVKHMTALDESLTEFEEERLSILDQLKVLEEKLISVGDDEFIEDLKSINQPSNYAVNEFDKNHDFSSPTENGDSNDFSKDGLYPEKKTMASMAKSLLPLLDATGNETEGLIYEEQAEFDSVEIQNSSVSTFDLDNKRLAIVEEVDHVYERLQALEADREFLKHCVSSVKKGDKDTLEGSCSKEVEVITRDCFLHDDIADKTRKPLDGGGVPGLNHVKPKFCHIYVPLTAPFSWKSIEGEGLKGKKKEGIILSSPSLGLVKYHEFPVSGSS</sequence>